<dbReference type="SUPFAM" id="SSF55021">
    <property type="entry name" value="ACT-like"/>
    <property type="match status" value="2"/>
</dbReference>
<dbReference type="InterPro" id="IPR027795">
    <property type="entry name" value="CASTOR_ACT_dom"/>
</dbReference>
<protein>
    <submittedName>
        <fullName evidence="3">ACT domain-containing protein</fullName>
    </submittedName>
</protein>
<dbReference type="Proteomes" id="UP000315439">
    <property type="component" value="Unassembled WGS sequence"/>
</dbReference>
<feature type="domain" description="DUF2241" evidence="1">
    <location>
        <begin position="2"/>
        <end position="77"/>
    </location>
</feature>
<dbReference type="RefSeq" id="WP_142933165.1">
    <property type="nucleotide sequence ID" value="NZ_ML660168.1"/>
</dbReference>
<feature type="domain" description="CASTOR ACT" evidence="2">
    <location>
        <begin position="78"/>
        <end position="132"/>
    </location>
</feature>
<sequence length="135" mass="14808">MSGIVELDVLLKNMDPQLSEEEFVFCCIALQDCEKSFSQNVADIDPIGIFREEEGTTLVLSRKKADENNLSYEAVFKQITLRVHSSLEAVGLTAAVATALTKADISANVIAAYHHDHIFVPANKADKALKALMEI</sequence>
<dbReference type="InterPro" id="IPR045865">
    <property type="entry name" value="ACT-like_dom_sf"/>
</dbReference>
<dbReference type="OrthoDB" id="517867at2"/>
<name>A0A545U7Q2_9GAMM</name>
<organism evidence="3 4">
    <name type="scientific">Aliikangiella coralliicola</name>
    <dbReference type="NCBI Taxonomy" id="2592383"/>
    <lineage>
        <taxon>Bacteria</taxon>
        <taxon>Pseudomonadati</taxon>
        <taxon>Pseudomonadota</taxon>
        <taxon>Gammaproteobacteria</taxon>
        <taxon>Oceanospirillales</taxon>
        <taxon>Pleioneaceae</taxon>
        <taxon>Aliikangiella</taxon>
    </lineage>
</organism>
<gene>
    <name evidence="3" type="ORF">FLL46_20200</name>
</gene>
<dbReference type="EMBL" id="VIKS01000012">
    <property type="protein sequence ID" value="TQV85488.1"/>
    <property type="molecule type" value="Genomic_DNA"/>
</dbReference>
<proteinExistence type="predicted"/>
<dbReference type="AlphaFoldDB" id="A0A545U7Q2"/>
<accession>A0A545U7Q2</accession>
<evidence type="ECO:0000313" key="4">
    <source>
        <dbReference type="Proteomes" id="UP000315439"/>
    </source>
</evidence>
<comment type="caution">
    <text evidence="3">The sequence shown here is derived from an EMBL/GenBank/DDBJ whole genome shotgun (WGS) entry which is preliminary data.</text>
</comment>
<evidence type="ECO:0000259" key="1">
    <source>
        <dbReference type="Pfam" id="PF10000"/>
    </source>
</evidence>
<dbReference type="InterPro" id="IPR018717">
    <property type="entry name" value="DUF2241"/>
</dbReference>
<dbReference type="Gene3D" id="3.30.2130.10">
    <property type="entry name" value="VC0802-like"/>
    <property type="match status" value="1"/>
</dbReference>
<dbReference type="Pfam" id="PF10000">
    <property type="entry name" value="ACT_3"/>
    <property type="match status" value="1"/>
</dbReference>
<evidence type="ECO:0000259" key="2">
    <source>
        <dbReference type="Pfam" id="PF13840"/>
    </source>
</evidence>
<dbReference type="PANTHER" id="PTHR39199:SF1">
    <property type="entry name" value="BLR5128 PROTEIN"/>
    <property type="match status" value="1"/>
</dbReference>
<dbReference type="Pfam" id="PF13840">
    <property type="entry name" value="ACT_7"/>
    <property type="match status" value="1"/>
</dbReference>
<dbReference type="PANTHER" id="PTHR39199">
    <property type="entry name" value="BLR5128 PROTEIN"/>
    <property type="match status" value="1"/>
</dbReference>
<keyword evidence="4" id="KW-1185">Reference proteome</keyword>
<evidence type="ECO:0000313" key="3">
    <source>
        <dbReference type="EMBL" id="TQV85488.1"/>
    </source>
</evidence>
<reference evidence="3 4" key="1">
    <citation type="submission" date="2019-07" db="EMBL/GenBank/DDBJ databases">
        <title>Draft genome for Aliikangiella sp. M105.</title>
        <authorList>
            <person name="Wang G."/>
        </authorList>
    </citation>
    <scope>NUCLEOTIDE SEQUENCE [LARGE SCALE GENOMIC DNA]</scope>
    <source>
        <strain evidence="3 4">M105</strain>
    </source>
</reference>